<name>A0ABS7XSW8_9FLAO</name>
<dbReference type="EMBL" id="JAIUJR010000002">
    <property type="protein sequence ID" value="MCA0132022.1"/>
    <property type="molecule type" value="Genomic_DNA"/>
</dbReference>
<feature type="transmembrane region" description="Helical" evidence="13">
    <location>
        <begin position="571"/>
        <end position="590"/>
    </location>
</feature>
<evidence type="ECO:0000256" key="7">
    <source>
        <dbReference type="ARBA" id="ARBA00022927"/>
    </source>
</evidence>
<dbReference type="CDD" id="cd19961">
    <property type="entry name" value="EcYidC-like_peri"/>
    <property type="match status" value="1"/>
</dbReference>
<comment type="similarity">
    <text evidence="2 13">Belongs to the OXA1/ALB3/YidC family. Type 1 subfamily.</text>
</comment>
<dbReference type="RefSeq" id="WP_224526910.1">
    <property type="nucleotide sequence ID" value="NZ_JAIUJR010000002.1"/>
</dbReference>
<dbReference type="NCBIfam" id="TIGR03592">
    <property type="entry name" value="yidC_oxa1_cterm"/>
    <property type="match status" value="1"/>
</dbReference>
<accession>A0ABS7XSW8</accession>
<evidence type="ECO:0000259" key="16">
    <source>
        <dbReference type="Pfam" id="PF14849"/>
    </source>
</evidence>
<evidence type="ECO:0000259" key="15">
    <source>
        <dbReference type="Pfam" id="PF02096"/>
    </source>
</evidence>
<proteinExistence type="inferred from homology"/>
<evidence type="ECO:0000256" key="6">
    <source>
        <dbReference type="ARBA" id="ARBA00022692"/>
    </source>
</evidence>
<organism evidence="17 18">
    <name type="scientific">Winogradskyella alexanderae</name>
    <dbReference type="NCBI Taxonomy" id="2877123"/>
    <lineage>
        <taxon>Bacteria</taxon>
        <taxon>Pseudomonadati</taxon>
        <taxon>Bacteroidota</taxon>
        <taxon>Flavobacteriia</taxon>
        <taxon>Flavobacteriales</taxon>
        <taxon>Flavobacteriaceae</taxon>
        <taxon>Winogradskyella</taxon>
    </lineage>
</organism>
<dbReference type="Pfam" id="PF14849">
    <property type="entry name" value="YidC_periplas"/>
    <property type="match status" value="1"/>
</dbReference>
<comment type="caution">
    <text evidence="17">The sequence shown here is derived from an EMBL/GenBank/DDBJ whole genome shotgun (WGS) entry which is preliminary data.</text>
</comment>
<comment type="subcellular location">
    <subcellularLocation>
        <location evidence="1">Cell inner membrane</location>
        <topology evidence="1">Multi-pass membrane protein</topology>
    </subcellularLocation>
    <subcellularLocation>
        <location evidence="13">Cell membrane</location>
        <topology evidence="13">Multi-pass membrane protein</topology>
    </subcellularLocation>
</comment>
<dbReference type="Gene3D" id="2.70.98.90">
    <property type="match status" value="1"/>
</dbReference>
<feature type="domain" description="Membrane insertase YidC/Oxa/ALB C-terminal" evidence="15">
    <location>
        <begin position="383"/>
        <end position="587"/>
    </location>
</feature>
<feature type="transmembrane region" description="Helical" evidence="13">
    <location>
        <begin position="6"/>
        <end position="26"/>
    </location>
</feature>
<feature type="transmembrane region" description="Helical" evidence="13">
    <location>
        <begin position="499"/>
        <end position="520"/>
    </location>
</feature>
<feature type="region of interest" description="Disordered" evidence="14">
    <location>
        <begin position="618"/>
        <end position="637"/>
    </location>
</feature>
<evidence type="ECO:0000256" key="12">
    <source>
        <dbReference type="ARBA" id="ARBA00033342"/>
    </source>
</evidence>
<protein>
    <recommendedName>
        <fullName evidence="3 13">Membrane protein insertase YidC</fullName>
    </recommendedName>
    <alternativeName>
        <fullName evidence="12 13">Foldase YidC</fullName>
    </alternativeName>
    <alternativeName>
        <fullName evidence="11 13">Membrane integrase YidC</fullName>
    </alternativeName>
    <alternativeName>
        <fullName evidence="13">Membrane protein YidC</fullName>
    </alternativeName>
</protein>
<evidence type="ECO:0000256" key="1">
    <source>
        <dbReference type="ARBA" id="ARBA00004429"/>
    </source>
</evidence>
<dbReference type="InterPro" id="IPR028055">
    <property type="entry name" value="YidC/Oxa/ALB_C"/>
</dbReference>
<keyword evidence="8 13" id="KW-1133">Transmembrane helix</keyword>
<dbReference type="PANTHER" id="PTHR12428">
    <property type="entry name" value="OXA1"/>
    <property type="match status" value="1"/>
</dbReference>
<evidence type="ECO:0000256" key="11">
    <source>
        <dbReference type="ARBA" id="ARBA00033245"/>
    </source>
</evidence>
<dbReference type="InterPro" id="IPR001708">
    <property type="entry name" value="YidC/ALB3/OXA1/COX18"/>
</dbReference>
<keyword evidence="4 13" id="KW-0813">Transport</keyword>
<evidence type="ECO:0000256" key="14">
    <source>
        <dbReference type="SAM" id="MobiDB-lite"/>
    </source>
</evidence>
<feature type="compositionally biased region" description="Basic and acidic residues" evidence="14">
    <location>
        <begin position="36"/>
        <end position="52"/>
    </location>
</feature>
<evidence type="ECO:0000313" key="18">
    <source>
        <dbReference type="Proteomes" id="UP001198901"/>
    </source>
</evidence>
<sequence>MEEKKLDINSIIGFILIFGILLYIMYQNQPTPEEIEAQKKAEQEQVEAEPKSSSKQNEAIVTTAEDYTNTQNLDSTQRVALHNKLGAFSYALTQSTNLEKTKVETDVFKLTFNNTGGHLAEVELKNFVDYDSVPIYLVKDNNSNFNITFGTSDNRIFNTQDLPFQPFVTKSGENTIVSMKLKVSESAFLEYRYELKPDDYMIDFSIRSQGLSGVFNTSQPINLDWRQKNIRHAKSISYENRYTRLTYMYDGDKVDKLSQMGDDDETVNDLSWLSYRQHFFSTILVAGEGTFNDVAITSTDLVEDEEVDTLFTKKYTAKMPLAFKGGELNESFGLYYGPTDSKVLKTYGKNLEDSIPFGWGIFGWINKALFIPLFGWLSGFLPYGIAIIVMTILVKILLSFVQYKQFLSQAKMKILKPELDAIRQKYKDNKLKAQQETMALQSKAGASPLSGCLPGLMQIPVFYALFMFFPTAFDLRQKSFLWADDLSSYDSIFDLPFNIPFYGDHVSLFPILAAIAIFFYMKMTTGQQMATQAPQQEGMPDMGKMMKYMIYFSPLLMLVFFNNYASGLSLYYFISNLISIGIMLVIKNYIIDEDKVLAKIEVSKSKPKKENRFQRKMKEMMEQAEQQKQIQQRKKKK</sequence>
<dbReference type="InterPro" id="IPR028053">
    <property type="entry name" value="Membr_insert_YidC_N"/>
</dbReference>
<dbReference type="InterPro" id="IPR019998">
    <property type="entry name" value="Membr_insert_YidC"/>
</dbReference>
<dbReference type="InterPro" id="IPR047196">
    <property type="entry name" value="YidC_ALB_C"/>
</dbReference>
<dbReference type="HAMAP" id="MF_01810">
    <property type="entry name" value="YidC_type1"/>
    <property type="match status" value="1"/>
</dbReference>
<dbReference type="PRINTS" id="PR00701">
    <property type="entry name" value="60KDINNERMP"/>
</dbReference>
<keyword evidence="9 13" id="KW-0472">Membrane</keyword>
<dbReference type="NCBIfam" id="TIGR03593">
    <property type="entry name" value="yidC_nterm"/>
    <property type="match status" value="1"/>
</dbReference>
<feature type="transmembrane region" description="Helical" evidence="13">
    <location>
        <begin position="452"/>
        <end position="473"/>
    </location>
</feature>
<evidence type="ECO:0000256" key="4">
    <source>
        <dbReference type="ARBA" id="ARBA00022448"/>
    </source>
</evidence>
<evidence type="ECO:0000256" key="8">
    <source>
        <dbReference type="ARBA" id="ARBA00022989"/>
    </source>
</evidence>
<dbReference type="Proteomes" id="UP001198901">
    <property type="component" value="Unassembled WGS sequence"/>
</dbReference>
<evidence type="ECO:0000256" key="3">
    <source>
        <dbReference type="ARBA" id="ARBA00015325"/>
    </source>
</evidence>
<keyword evidence="10 13" id="KW-0143">Chaperone</keyword>
<comment type="subunit">
    <text evidence="13">Interacts with the Sec translocase complex via SecD. Specifically interacts with transmembrane segments of nascent integral membrane proteins during membrane integration.</text>
</comment>
<evidence type="ECO:0000256" key="9">
    <source>
        <dbReference type="ARBA" id="ARBA00023136"/>
    </source>
</evidence>
<keyword evidence="7 13" id="KW-0653">Protein transport</keyword>
<keyword evidence="6 13" id="KW-0812">Transmembrane</keyword>
<evidence type="ECO:0000313" key="17">
    <source>
        <dbReference type="EMBL" id="MCA0132022.1"/>
    </source>
</evidence>
<gene>
    <name evidence="13 17" type="primary">yidC</name>
    <name evidence="17" type="ORF">LBU54_05460</name>
</gene>
<dbReference type="Pfam" id="PF02096">
    <property type="entry name" value="60KD_IMP"/>
    <property type="match status" value="1"/>
</dbReference>
<evidence type="ECO:0000256" key="5">
    <source>
        <dbReference type="ARBA" id="ARBA00022475"/>
    </source>
</evidence>
<keyword evidence="18" id="KW-1185">Reference proteome</keyword>
<evidence type="ECO:0000256" key="13">
    <source>
        <dbReference type="HAMAP-Rule" id="MF_01810"/>
    </source>
</evidence>
<feature type="transmembrane region" description="Helical" evidence="13">
    <location>
        <begin position="383"/>
        <end position="403"/>
    </location>
</feature>
<feature type="domain" description="Membrane insertase YidC N-terminal" evidence="16">
    <location>
        <begin position="101"/>
        <end position="370"/>
    </location>
</feature>
<keyword evidence="5 13" id="KW-1003">Cell membrane</keyword>
<reference evidence="18" key="1">
    <citation type="submission" date="2023-07" db="EMBL/GenBank/DDBJ databases">
        <authorList>
            <person name="Yue Y."/>
        </authorList>
    </citation>
    <scope>NUCLEOTIDE SEQUENCE [LARGE SCALE GENOMIC DNA]</scope>
    <source>
        <strain evidence="18">D23</strain>
    </source>
</reference>
<dbReference type="InterPro" id="IPR038221">
    <property type="entry name" value="YidC_periplasmic_sf"/>
</dbReference>
<feature type="region of interest" description="Disordered" evidence="14">
    <location>
        <begin position="35"/>
        <end position="58"/>
    </location>
</feature>
<feature type="transmembrane region" description="Helical" evidence="13">
    <location>
        <begin position="548"/>
        <end position="565"/>
    </location>
</feature>
<evidence type="ECO:0000256" key="10">
    <source>
        <dbReference type="ARBA" id="ARBA00023186"/>
    </source>
</evidence>
<evidence type="ECO:0000256" key="2">
    <source>
        <dbReference type="ARBA" id="ARBA00010527"/>
    </source>
</evidence>
<dbReference type="NCBIfam" id="NF002356">
    <property type="entry name" value="PRK01318.2-3"/>
    <property type="match status" value="1"/>
</dbReference>
<dbReference type="NCBIfam" id="NF002359">
    <property type="entry name" value="PRK01318.2-6"/>
    <property type="match status" value="1"/>
</dbReference>
<dbReference type="PANTHER" id="PTHR12428:SF65">
    <property type="entry name" value="CYTOCHROME C OXIDASE ASSEMBLY PROTEIN COX18, MITOCHONDRIAL"/>
    <property type="match status" value="1"/>
</dbReference>
<dbReference type="CDD" id="cd20070">
    <property type="entry name" value="5TM_YidC_Alb3"/>
    <property type="match status" value="1"/>
</dbReference>
<comment type="function">
    <text evidence="13">Required for the insertion and/or proper folding and/or complex formation of integral membrane proteins into the membrane. Involved in integration of membrane proteins that insert both dependently and independently of the Sec translocase complex, as well as at least some lipoproteins. Aids folding of multispanning membrane proteins.</text>
</comment>